<name>A0AAD3Y3F4_NEPGR</name>
<evidence type="ECO:0000259" key="3">
    <source>
        <dbReference type="Pfam" id="PF14381"/>
    </source>
</evidence>
<dbReference type="InterPro" id="IPR055164">
    <property type="entry name" value="EDR1/CTR1/ARMC3-like_pept-like"/>
</dbReference>
<evidence type="ECO:0000313" key="4">
    <source>
        <dbReference type="EMBL" id="GMH27793.1"/>
    </source>
</evidence>
<accession>A0AAD3Y3F4</accession>
<evidence type="ECO:0000313" key="5">
    <source>
        <dbReference type="Proteomes" id="UP001279734"/>
    </source>
</evidence>
<feature type="region of interest" description="Disordered" evidence="1">
    <location>
        <begin position="447"/>
        <end position="468"/>
    </location>
</feature>
<dbReference type="InterPro" id="IPR033646">
    <property type="entry name" value="CLU-central"/>
</dbReference>
<protein>
    <recommendedName>
        <fullName evidence="6">Clu domain-containing protein</fullName>
    </recommendedName>
</protein>
<dbReference type="GO" id="GO:0005737">
    <property type="term" value="C:cytoplasm"/>
    <property type="evidence" value="ECO:0007669"/>
    <property type="project" value="TreeGrafter"/>
</dbReference>
<evidence type="ECO:0000256" key="1">
    <source>
        <dbReference type="SAM" id="MobiDB-lite"/>
    </source>
</evidence>
<dbReference type="PANTHER" id="PTHR12601:SF45">
    <property type="entry name" value="PROTEIN REDUCED CHLOROPLAST COVERAGE 3"/>
    <property type="match status" value="1"/>
</dbReference>
<evidence type="ECO:0000259" key="2">
    <source>
        <dbReference type="Pfam" id="PF12807"/>
    </source>
</evidence>
<sequence length="648" mass="71167">MTPLAKIFTHNCANVEKIKDSGNLADDFLLKDKDQNKASVLVPVLTLRELNTSDPAATWLWDRNSYVVLNHESVHTSMALCCFRSCFAILRSKNIEARSVSRRATQFGHELFLNLCDPKWIADFVVYQMGGLVGDLRRNVEEILADRINLPCMLGKGSIYTGTDDGAVHWIKIDDGSEYIIGLTSASGTLIPAEVHRSPLLDSTLGAGGFSGSSGSINRLSLVLHQVAMTQDVLPEVDEIPKAHRSCLEEAIPVDFQPKHHSEHKFEKLVPSEYMPTEASPFSVEGSWLAQEYKSTKKAVLLESGASPPPDSNNYWPNNELLIIHYVLNQKMERLGLAAIEANSEIPNENPGSTILLGITKASEADTPETGGDSSQKISEEYPLPTVIDSSNERLASLHQNDNTDNLRCQIISLIKDSLTKLEEDKPMEDETSIRWELASGWVQHLQKTDSSTDNNSKGAGIDPEPAVKGLGKEFKWLRKREKKPSSTGASDCKDESDYQAHCLNLGEAVPGDENISGINAGAELQKLLPEDAFLRLKESGTGLHLKPVDELVKMARKYYEEVALPKLVTAFASLELSSVDGLTLTDFRHLRGLKMCSLGRVVESANKLPHIPSLCIHEMITRAFKHVVRAAIASVDNVSDAPAAIAS</sequence>
<dbReference type="Pfam" id="PF14381">
    <property type="entry name" value="EDR1_CTR1_ARMC3_pept"/>
    <property type="match status" value="1"/>
</dbReference>
<dbReference type="EMBL" id="BSYO01000033">
    <property type="protein sequence ID" value="GMH27793.1"/>
    <property type="molecule type" value="Genomic_DNA"/>
</dbReference>
<dbReference type="Proteomes" id="UP001279734">
    <property type="component" value="Unassembled WGS sequence"/>
</dbReference>
<gene>
    <name evidence="4" type="ORF">Nepgr_029636</name>
</gene>
<dbReference type="InterPro" id="IPR027523">
    <property type="entry name" value="CLU_prot"/>
</dbReference>
<dbReference type="AlphaFoldDB" id="A0AAD3Y3F4"/>
<dbReference type="PANTHER" id="PTHR12601">
    <property type="entry name" value="EUKARYOTIC TRANSLATION INITIATION FACTOR 3 SUBUNIT EIF-3"/>
    <property type="match status" value="1"/>
</dbReference>
<evidence type="ECO:0008006" key="6">
    <source>
        <dbReference type="Google" id="ProtNLM"/>
    </source>
</evidence>
<proteinExistence type="predicted"/>
<feature type="domain" description="EDR1/CTR1/ARMC3-like peptidase-like" evidence="3">
    <location>
        <begin position="143"/>
        <end position="191"/>
    </location>
</feature>
<dbReference type="Pfam" id="PF12807">
    <property type="entry name" value="eIF3_p135"/>
    <property type="match status" value="1"/>
</dbReference>
<keyword evidence="5" id="KW-1185">Reference proteome</keyword>
<feature type="compositionally biased region" description="Polar residues" evidence="1">
    <location>
        <begin position="449"/>
        <end position="458"/>
    </location>
</feature>
<reference evidence="4" key="1">
    <citation type="submission" date="2023-05" db="EMBL/GenBank/DDBJ databases">
        <title>Nepenthes gracilis genome sequencing.</title>
        <authorList>
            <person name="Fukushima K."/>
        </authorList>
    </citation>
    <scope>NUCLEOTIDE SEQUENCE</scope>
    <source>
        <strain evidence="4">SING2019-196</strain>
    </source>
</reference>
<organism evidence="4 5">
    <name type="scientific">Nepenthes gracilis</name>
    <name type="common">Slender pitcher plant</name>
    <dbReference type="NCBI Taxonomy" id="150966"/>
    <lineage>
        <taxon>Eukaryota</taxon>
        <taxon>Viridiplantae</taxon>
        <taxon>Streptophyta</taxon>
        <taxon>Embryophyta</taxon>
        <taxon>Tracheophyta</taxon>
        <taxon>Spermatophyta</taxon>
        <taxon>Magnoliopsida</taxon>
        <taxon>eudicotyledons</taxon>
        <taxon>Gunneridae</taxon>
        <taxon>Pentapetalae</taxon>
        <taxon>Caryophyllales</taxon>
        <taxon>Nepenthaceae</taxon>
        <taxon>Nepenthes</taxon>
    </lineage>
</organism>
<feature type="domain" description="CLU central" evidence="2">
    <location>
        <begin position="578"/>
        <end position="645"/>
    </location>
</feature>
<comment type="caution">
    <text evidence="4">The sequence shown here is derived from an EMBL/GenBank/DDBJ whole genome shotgun (WGS) entry which is preliminary data.</text>
</comment>